<proteinExistence type="inferred from homology"/>
<evidence type="ECO:0000259" key="7">
    <source>
        <dbReference type="Pfam" id="PF13193"/>
    </source>
</evidence>
<evidence type="ECO:0000256" key="2">
    <source>
        <dbReference type="ARBA" id="ARBA00022598"/>
    </source>
</evidence>
<dbReference type="InterPro" id="IPR032387">
    <property type="entry name" value="ACAS_N"/>
</dbReference>
<dbReference type="InterPro" id="IPR020845">
    <property type="entry name" value="AMP-binding_CS"/>
</dbReference>
<evidence type="ECO:0000259" key="6">
    <source>
        <dbReference type="Pfam" id="PF00501"/>
    </source>
</evidence>
<dbReference type="PROSITE" id="PS00455">
    <property type="entry name" value="AMP_BINDING"/>
    <property type="match status" value="1"/>
</dbReference>
<organism evidence="9 10">
    <name type="scientific">Nephila pilipes</name>
    <name type="common">Giant wood spider</name>
    <name type="synonym">Nephila maculata</name>
    <dbReference type="NCBI Taxonomy" id="299642"/>
    <lineage>
        <taxon>Eukaryota</taxon>
        <taxon>Metazoa</taxon>
        <taxon>Ecdysozoa</taxon>
        <taxon>Arthropoda</taxon>
        <taxon>Chelicerata</taxon>
        <taxon>Arachnida</taxon>
        <taxon>Araneae</taxon>
        <taxon>Araneomorphae</taxon>
        <taxon>Entelegynae</taxon>
        <taxon>Araneoidea</taxon>
        <taxon>Nephilidae</taxon>
        <taxon>Nephila</taxon>
    </lineage>
</organism>
<evidence type="ECO:0000313" key="10">
    <source>
        <dbReference type="Proteomes" id="UP000887013"/>
    </source>
</evidence>
<dbReference type="NCBIfam" id="NF001208">
    <property type="entry name" value="PRK00174.1"/>
    <property type="match status" value="1"/>
</dbReference>
<reference evidence="9" key="1">
    <citation type="submission" date="2020-08" db="EMBL/GenBank/DDBJ databases">
        <title>Multicomponent nature underlies the extraordinary mechanical properties of spider dragline silk.</title>
        <authorList>
            <person name="Kono N."/>
            <person name="Nakamura H."/>
            <person name="Mori M."/>
            <person name="Yoshida Y."/>
            <person name="Ohtoshi R."/>
            <person name="Malay A.D."/>
            <person name="Moran D.A.P."/>
            <person name="Tomita M."/>
            <person name="Numata K."/>
            <person name="Arakawa K."/>
        </authorList>
    </citation>
    <scope>NUCLEOTIDE SEQUENCE</scope>
</reference>
<evidence type="ECO:0000313" key="9">
    <source>
        <dbReference type="EMBL" id="GFU44209.1"/>
    </source>
</evidence>
<dbReference type="Gene3D" id="3.30.300.30">
    <property type="match status" value="1"/>
</dbReference>
<dbReference type="Gene3D" id="3.40.50.12780">
    <property type="entry name" value="N-terminal domain of ligase-like"/>
    <property type="match status" value="1"/>
</dbReference>
<dbReference type="PANTHER" id="PTHR24095">
    <property type="entry name" value="ACETYL-COENZYME A SYNTHETASE"/>
    <property type="match status" value="1"/>
</dbReference>
<dbReference type="InterPro" id="IPR011904">
    <property type="entry name" value="Ac_CoA_lig"/>
</dbReference>
<keyword evidence="3 5" id="KW-0547">Nucleotide-binding</keyword>
<dbReference type="GO" id="GO:0016208">
    <property type="term" value="F:AMP binding"/>
    <property type="evidence" value="ECO:0007669"/>
    <property type="project" value="InterPro"/>
</dbReference>
<dbReference type="PANTHER" id="PTHR24095:SF244">
    <property type="entry name" value="ACETYL-COENZYME A SYNTHETASE"/>
    <property type="match status" value="1"/>
</dbReference>
<dbReference type="InterPro" id="IPR025110">
    <property type="entry name" value="AMP-bd_C"/>
</dbReference>
<evidence type="ECO:0000259" key="8">
    <source>
        <dbReference type="Pfam" id="PF16177"/>
    </source>
</evidence>
<dbReference type="Pfam" id="PF00501">
    <property type="entry name" value="AMP-binding"/>
    <property type="match status" value="1"/>
</dbReference>
<accession>A0A8X6QUP8</accession>
<comment type="similarity">
    <text evidence="1 5">Belongs to the ATP-dependent AMP-binding enzyme family.</text>
</comment>
<dbReference type="Pfam" id="PF13193">
    <property type="entry name" value="AMP-binding_C"/>
    <property type="match status" value="1"/>
</dbReference>
<dbReference type="GO" id="GO:0005524">
    <property type="term" value="F:ATP binding"/>
    <property type="evidence" value="ECO:0007669"/>
    <property type="project" value="UniProtKB-UniRule"/>
</dbReference>
<dbReference type="NCBIfam" id="TIGR02188">
    <property type="entry name" value="Ac_CoA_lig_AcsA"/>
    <property type="match status" value="1"/>
</dbReference>
<dbReference type="SUPFAM" id="SSF56801">
    <property type="entry name" value="Acetyl-CoA synthetase-like"/>
    <property type="match status" value="1"/>
</dbReference>
<evidence type="ECO:0000256" key="5">
    <source>
        <dbReference type="RuleBase" id="RU361147"/>
    </source>
</evidence>
<dbReference type="AlphaFoldDB" id="A0A8X6QUP8"/>
<feature type="domain" description="AMP-dependent synthetase/ligase" evidence="6">
    <location>
        <begin position="89"/>
        <end position="494"/>
    </location>
</feature>
<comment type="caution">
    <text evidence="9">The sequence shown here is derived from an EMBL/GenBank/DDBJ whole genome shotgun (WGS) entry which is preliminary data.</text>
</comment>
<evidence type="ECO:0000256" key="1">
    <source>
        <dbReference type="ARBA" id="ARBA00006432"/>
    </source>
</evidence>
<dbReference type="EMBL" id="BMAW01085724">
    <property type="protein sequence ID" value="GFU44209.1"/>
    <property type="molecule type" value="Genomic_DNA"/>
</dbReference>
<keyword evidence="10" id="KW-1185">Reference proteome</keyword>
<dbReference type="FunFam" id="3.40.50.12780:FF:000001">
    <property type="entry name" value="Acetyl-coenzyme A synthetase"/>
    <property type="match status" value="1"/>
</dbReference>
<feature type="domain" description="AMP-binding enzyme C-terminal" evidence="7">
    <location>
        <begin position="551"/>
        <end position="628"/>
    </location>
</feature>
<name>A0A8X6QUP8_NEPPI</name>
<dbReference type="CDD" id="cd05966">
    <property type="entry name" value="ACS"/>
    <property type="match status" value="1"/>
</dbReference>
<dbReference type="EC" id="6.2.1.1" evidence="5"/>
<dbReference type="GO" id="GO:0003987">
    <property type="term" value="F:acetate-CoA ligase activity"/>
    <property type="evidence" value="ECO:0007669"/>
    <property type="project" value="UniProtKB-UniRule"/>
</dbReference>
<feature type="domain" description="Acetyl-coenzyme A synthetase N-terminal" evidence="8">
    <location>
        <begin position="24"/>
        <end position="85"/>
    </location>
</feature>
<dbReference type="GO" id="GO:0019427">
    <property type="term" value="P:acetyl-CoA biosynthetic process from acetate"/>
    <property type="evidence" value="ECO:0007669"/>
    <property type="project" value="InterPro"/>
</dbReference>
<dbReference type="InterPro" id="IPR042099">
    <property type="entry name" value="ANL_N_sf"/>
</dbReference>
<dbReference type="InterPro" id="IPR000873">
    <property type="entry name" value="AMP-dep_synth/lig_dom"/>
</dbReference>
<sequence length="667" mass="75235">MAKNVFPPSGEVSRKAWVSSMDQYRDLYKRSLEDPDAFWGELSQQLYWKVKAPPKNMCRFNFDLGQGAISVKWFEGAKTNISYNCLDRNVERGLGNKTAFLWEGNEVNDTKRISYKELLEEVCKFANVLKEKGLKKGDRVAIYMPMILELVVAMLACVRIGLVHSIVFGGYSAESLAERILDAKSTLLITADGGYRGQKLVNLRSIAEKAIDICHKNGHKLKAVIAVKHLGSNNKEQGNPSNMQENWNMGGILSFWHEDMKERPSKCDPEWMDAEDPLFILYTSGSTGKPKGILHTTAGYMIYAYATFKYVFDYHENDIYFCTADIGWITGHTYVSYGPLLNAATSVMFEGVPFYPDASRFWNIIDKYKVSIFYTAPTAIRALMRFSDDYVKKASRESLRLLGSVGEPINPEAWLWYHRVVGNSQCPIVDTFWQTETGGIVITPLPGCTPLKPGSATFPFFGVSAKLLSEEGKEIIGEGEGYLVFDRPWPGMMRSVFGSQERYETTYFKKFPGYYCTGDGAKRDSDGYLWITGRVDDMLNVSGHLLSTAAVESALITHPDVAETAVVSTPHPIKGECLYCFITLKEGREFNENIGKQLKEKVRYWIGPFATPEYLHITPNLPKTRSGKIMRRVLRKIAVNDRDLGDLTSLADDTLIEKLFQTRPVTD</sequence>
<dbReference type="InterPro" id="IPR045851">
    <property type="entry name" value="AMP-bd_C_sf"/>
</dbReference>
<evidence type="ECO:0000256" key="3">
    <source>
        <dbReference type="ARBA" id="ARBA00022741"/>
    </source>
</evidence>
<dbReference type="OrthoDB" id="1706066at2759"/>
<evidence type="ECO:0000256" key="4">
    <source>
        <dbReference type="ARBA" id="ARBA00022840"/>
    </source>
</evidence>
<gene>
    <name evidence="9" type="primary">ACSS2</name>
    <name evidence="9" type="ORF">NPIL_251551</name>
</gene>
<comment type="catalytic activity">
    <reaction evidence="5">
        <text>acetate + ATP + CoA = acetyl-CoA + AMP + diphosphate</text>
        <dbReference type="Rhea" id="RHEA:23176"/>
        <dbReference type="ChEBI" id="CHEBI:30089"/>
        <dbReference type="ChEBI" id="CHEBI:30616"/>
        <dbReference type="ChEBI" id="CHEBI:33019"/>
        <dbReference type="ChEBI" id="CHEBI:57287"/>
        <dbReference type="ChEBI" id="CHEBI:57288"/>
        <dbReference type="ChEBI" id="CHEBI:456215"/>
        <dbReference type="EC" id="6.2.1.1"/>
    </reaction>
</comment>
<dbReference type="Proteomes" id="UP000887013">
    <property type="component" value="Unassembled WGS sequence"/>
</dbReference>
<protein>
    <recommendedName>
        <fullName evidence="5">Acetyl-coenzyme A synthetase</fullName>
        <ecNumber evidence="5">6.2.1.1</ecNumber>
    </recommendedName>
</protein>
<keyword evidence="2 5" id="KW-0436">Ligase</keyword>
<keyword evidence="4 5" id="KW-0067">ATP-binding</keyword>
<dbReference type="Pfam" id="PF16177">
    <property type="entry name" value="ACAS_N"/>
    <property type="match status" value="1"/>
</dbReference>